<dbReference type="AlphaFoldDB" id="A0AAD2JIT5"/>
<gene>
    <name evidence="2" type="ORF">CYCCA115_LOCUS14781</name>
</gene>
<feature type="region of interest" description="Disordered" evidence="1">
    <location>
        <begin position="90"/>
        <end position="133"/>
    </location>
</feature>
<reference evidence="2" key="1">
    <citation type="submission" date="2023-08" db="EMBL/GenBank/DDBJ databases">
        <authorList>
            <person name="Audoor S."/>
            <person name="Bilcke G."/>
        </authorList>
    </citation>
    <scope>NUCLEOTIDE SEQUENCE</scope>
</reference>
<evidence type="ECO:0000313" key="3">
    <source>
        <dbReference type="Proteomes" id="UP001295423"/>
    </source>
</evidence>
<dbReference type="Proteomes" id="UP001295423">
    <property type="component" value="Unassembled WGS sequence"/>
</dbReference>
<sequence>MTSRGYNKTISEESNKGSSRQNFGPNSDDNRRTNRFSSVKNSLQTCMGFVDGLCCANLNQVAAEDREERSRANLRNYMTSYDLSYLNSNIGDPANKTGDATSSHSSHSSSQEEEGTMPPSATESKTPPVEKCTTGCVQNLSSMQHAIPNREFGHSGHSGHSQLPVMKDTGIQERTTMDEGYNHDDSSSCCHSFQQFHGFEDYGGCQGGQDSQFAQPHTLQSADTYTTVSLSQSYSTMMWDDEEDEEEEEDSNSDYFQSPLDSVFRKDEEMEEASVVEHRDPPSCSQPPSFPTSAAFATKTHEAYQYLLRMTPQNYLHGSGSSSEDLEAENYCHSNHTTCVLESSSSTVDINQCGPLFLH</sequence>
<comment type="caution">
    <text evidence="2">The sequence shown here is derived from an EMBL/GenBank/DDBJ whole genome shotgun (WGS) entry which is preliminary data.</text>
</comment>
<name>A0AAD2JIT5_9STRA</name>
<organism evidence="2 3">
    <name type="scientific">Cylindrotheca closterium</name>
    <dbReference type="NCBI Taxonomy" id="2856"/>
    <lineage>
        <taxon>Eukaryota</taxon>
        <taxon>Sar</taxon>
        <taxon>Stramenopiles</taxon>
        <taxon>Ochrophyta</taxon>
        <taxon>Bacillariophyta</taxon>
        <taxon>Bacillariophyceae</taxon>
        <taxon>Bacillariophycidae</taxon>
        <taxon>Bacillariales</taxon>
        <taxon>Bacillariaceae</taxon>
        <taxon>Cylindrotheca</taxon>
    </lineage>
</organism>
<keyword evidence="3" id="KW-1185">Reference proteome</keyword>
<protein>
    <submittedName>
        <fullName evidence="2">Uncharacterized protein</fullName>
    </submittedName>
</protein>
<feature type="compositionally biased region" description="Acidic residues" evidence="1">
    <location>
        <begin position="239"/>
        <end position="252"/>
    </location>
</feature>
<evidence type="ECO:0000256" key="1">
    <source>
        <dbReference type="SAM" id="MobiDB-lite"/>
    </source>
</evidence>
<accession>A0AAD2JIT5</accession>
<dbReference type="EMBL" id="CAKOGP040001858">
    <property type="protein sequence ID" value="CAJ1954186.1"/>
    <property type="molecule type" value="Genomic_DNA"/>
</dbReference>
<evidence type="ECO:0000313" key="2">
    <source>
        <dbReference type="EMBL" id="CAJ1954186.1"/>
    </source>
</evidence>
<feature type="region of interest" description="Disordered" evidence="1">
    <location>
        <begin position="1"/>
        <end position="34"/>
    </location>
</feature>
<proteinExistence type="predicted"/>
<feature type="compositionally biased region" description="Polar residues" evidence="1">
    <location>
        <begin position="16"/>
        <end position="27"/>
    </location>
</feature>
<feature type="region of interest" description="Disordered" evidence="1">
    <location>
        <begin position="237"/>
        <end position="290"/>
    </location>
</feature>